<organism evidence="2 3">
    <name type="scientific">Leptolyngbya boryana NIES-2135</name>
    <dbReference type="NCBI Taxonomy" id="1973484"/>
    <lineage>
        <taxon>Bacteria</taxon>
        <taxon>Bacillati</taxon>
        <taxon>Cyanobacteriota</taxon>
        <taxon>Cyanophyceae</taxon>
        <taxon>Leptolyngbyales</taxon>
        <taxon>Leptolyngbyaceae</taxon>
        <taxon>Leptolyngbya group</taxon>
        <taxon>Leptolyngbya</taxon>
    </lineage>
</organism>
<proteinExistence type="predicted"/>
<sequence length="72" mass="8704">MSHQNIRLFFLVGSILVTLCLVVTYPQQLYAGLYWLYEDGWETISQGFWLGFLLSWFIVGRRFHLTRYVRRK</sequence>
<keyword evidence="2" id="KW-0614">Plasmid</keyword>
<accession>A0A1Z4JSF2</accession>
<dbReference type="AlphaFoldDB" id="A0A1Z4JSF2"/>
<reference evidence="2 3" key="1">
    <citation type="submission" date="2017-06" db="EMBL/GenBank/DDBJ databases">
        <title>Genome sequencing of cyanobaciteial culture collection at National Institute for Environmental Studies (NIES).</title>
        <authorList>
            <person name="Hirose Y."/>
            <person name="Shimura Y."/>
            <person name="Fujisawa T."/>
            <person name="Nakamura Y."/>
            <person name="Kawachi M."/>
        </authorList>
    </citation>
    <scope>NUCLEOTIDE SEQUENCE [LARGE SCALE GENOMIC DNA]</scope>
    <source>
        <strain evidence="2 3">NIES-2135</strain>
        <plasmid evidence="3">Plasmid Plasmid2 dna</plasmid>
    </source>
</reference>
<geneLocation type="plasmid" evidence="2">
    <name>plasmid2</name>
</geneLocation>
<gene>
    <name evidence="2" type="ORF">NIES2135_64870</name>
</gene>
<protein>
    <submittedName>
        <fullName evidence="2">Uncharacterized protein</fullName>
    </submittedName>
</protein>
<keyword evidence="1" id="KW-1133">Transmembrane helix</keyword>
<dbReference type="Proteomes" id="UP000217895">
    <property type="component" value="Plasmid Plasmid2 dna"/>
</dbReference>
<keyword evidence="1" id="KW-0472">Membrane</keyword>
<evidence type="ECO:0000256" key="1">
    <source>
        <dbReference type="SAM" id="Phobius"/>
    </source>
</evidence>
<keyword evidence="1" id="KW-0812">Transmembrane</keyword>
<keyword evidence="3" id="KW-1185">Reference proteome</keyword>
<feature type="transmembrane region" description="Helical" evidence="1">
    <location>
        <begin position="47"/>
        <end position="64"/>
    </location>
</feature>
<evidence type="ECO:0000313" key="2">
    <source>
        <dbReference type="EMBL" id="BAY59610.1"/>
    </source>
</evidence>
<evidence type="ECO:0000313" key="3">
    <source>
        <dbReference type="Proteomes" id="UP000217895"/>
    </source>
</evidence>
<dbReference type="EMBL" id="AP018205">
    <property type="protein sequence ID" value="BAY59610.1"/>
    <property type="molecule type" value="Genomic_DNA"/>
</dbReference>
<name>A0A1Z4JSF2_LEPBY</name>